<keyword evidence="4" id="KW-1003">Cell membrane</keyword>
<dbReference type="EMBL" id="JAOTJC010000004">
    <property type="protein sequence ID" value="MCU7553230.1"/>
    <property type="molecule type" value="Genomic_DNA"/>
</dbReference>
<evidence type="ECO:0000256" key="7">
    <source>
        <dbReference type="ARBA" id="ARBA00022989"/>
    </source>
</evidence>
<organism evidence="15 16">
    <name type="scientific">Alteromonas salexigens</name>
    <dbReference type="NCBI Taxonomy" id="2982530"/>
    <lineage>
        <taxon>Bacteria</taxon>
        <taxon>Pseudomonadati</taxon>
        <taxon>Pseudomonadota</taxon>
        <taxon>Gammaproteobacteria</taxon>
        <taxon>Alteromonadales</taxon>
        <taxon>Alteromonadaceae</taxon>
        <taxon>Alteromonas/Salinimonas group</taxon>
        <taxon>Alteromonas</taxon>
    </lineage>
</organism>
<dbReference type="InterPro" id="IPR036890">
    <property type="entry name" value="HATPase_C_sf"/>
</dbReference>
<dbReference type="Proteomes" id="UP001209257">
    <property type="component" value="Unassembled WGS sequence"/>
</dbReference>
<dbReference type="GO" id="GO:0005524">
    <property type="term" value="F:ATP binding"/>
    <property type="evidence" value="ECO:0007669"/>
    <property type="project" value="UniProtKB-KW"/>
</dbReference>
<keyword evidence="15" id="KW-0547">Nucleotide-binding</keyword>
<comment type="catalytic activity">
    <reaction evidence="1">
        <text>ATP + protein L-histidine = ADP + protein N-phospho-L-histidine.</text>
        <dbReference type="EC" id="2.7.13.3"/>
    </reaction>
</comment>
<evidence type="ECO:0000256" key="5">
    <source>
        <dbReference type="ARBA" id="ARBA00022553"/>
    </source>
</evidence>
<comment type="subcellular location">
    <subcellularLocation>
        <location evidence="2">Cell membrane</location>
        <topology evidence="2">Multi-pass membrane protein</topology>
    </subcellularLocation>
</comment>
<evidence type="ECO:0000256" key="10">
    <source>
        <dbReference type="SAM" id="Coils"/>
    </source>
</evidence>
<keyword evidence="8 11" id="KW-0472">Membrane</keyword>
<dbReference type="InterPro" id="IPR005467">
    <property type="entry name" value="His_kinase_dom"/>
</dbReference>
<keyword evidence="5 9" id="KW-0597">Phosphoprotein</keyword>
<dbReference type="Gene3D" id="3.40.50.2300">
    <property type="match status" value="1"/>
</dbReference>
<evidence type="ECO:0000256" key="1">
    <source>
        <dbReference type="ARBA" id="ARBA00000085"/>
    </source>
</evidence>
<keyword evidence="6 11" id="KW-0812">Transmembrane</keyword>
<dbReference type="SMART" id="SM00448">
    <property type="entry name" value="REC"/>
    <property type="match status" value="1"/>
</dbReference>
<dbReference type="Pfam" id="PF02518">
    <property type="entry name" value="HATPase_c"/>
    <property type="match status" value="1"/>
</dbReference>
<evidence type="ECO:0000256" key="9">
    <source>
        <dbReference type="PROSITE-ProRule" id="PRU00169"/>
    </source>
</evidence>
<dbReference type="InterPro" id="IPR004358">
    <property type="entry name" value="Sig_transdc_His_kin-like_C"/>
</dbReference>
<evidence type="ECO:0000256" key="11">
    <source>
        <dbReference type="SAM" id="Phobius"/>
    </source>
</evidence>
<keyword evidence="10" id="KW-0175">Coiled coil</keyword>
<proteinExistence type="predicted"/>
<dbReference type="InterPro" id="IPR006189">
    <property type="entry name" value="CHASE_dom"/>
</dbReference>
<dbReference type="SUPFAM" id="SSF47384">
    <property type="entry name" value="Homodimeric domain of signal transducing histidine kinase"/>
    <property type="match status" value="1"/>
</dbReference>
<dbReference type="InterPro" id="IPR042240">
    <property type="entry name" value="CHASE_sf"/>
</dbReference>
<accession>A0ABT2VJN9</accession>
<dbReference type="SMART" id="SM01079">
    <property type="entry name" value="CHASE"/>
    <property type="match status" value="1"/>
</dbReference>
<evidence type="ECO:0000256" key="3">
    <source>
        <dbReference type="ARBA" id="ARBA00012438"/>
    </source>
</evidence>
<feature type="transmembrane region" description="Helical" evidence="11">
    <location>
        <begin position="134"/>
        <end position="157"/>
    </location>
</feature>
<dbReference type="CDD" id="cd16922">
    <property type="entry name" value="HATPase_EvgS-ArcB-TorS-like"/>
    <property type="match status" value="1"/>
</dbReference>
<evidence type="ECO:0000256" key="4">
    <source>
        <dbReference type="ARBA" id="ARBA00022475"/>
    </source>
</evidence>
<dbReference type="Gene3D" id="3.30.565.10">
    <property type="entry name" value="Histidine kinase-like ATPase, C-terminal domain"/>
    <property type="match status" value="1"/>
</dbReference>
<feature type="transmembrane region" description="Helical" evidence="11">
    <location>
        <begin position="16"/>
        <end position="34"/>
    </location>
</feature>
<dbReference type="PROSITE" id="PS50110">
    <property type="entry name" value="RESPONSE_REGULATORY"/>
    <property type="match status" value="1"/>
</dbReference>
<dbReference type="InterPro" id="IPR007895">
    <property type="entry name" value="MASE1"/>
</dbReference>
<evidence type="ECO:0000259" key="13">
    <source>
        <dbReference type="PROSITE" id="PS50110"/>
    </source>
</evidence>
<evidence type="ECO:0000256" key="2">
    <source>
        <dbReference type="ARBA" id="ARBA00004651"/>
    </source>
</evidence>
<keyword evidence="7 11" id="KW-1133">Transmembrane helix</keyword>
<dbReference type="RefSeq" id="WP_262991934.1">
    <property type="nucleotide sequence ID" value="NZ_JAOTJC010000004.1"/>
</dbReference>
<feature type="transmembrane region" description="Helical" evidence="11">
    <location>
        <begin position="91"/>
        <end position="113"/>
    </location>
</feature>
<feature type="transmembrane region" description="Helical" evidence="11">
    <location>
        <begin position="46"/>
        <end position="79"/>
    </location>
</feature>
<dbReference type="PANTHER" id="PTHR45339:SF3">
    <property type="entry name" value="HISTIDINE KINASE"/>
    <property type="match status" value="1"/>
</dbReference>
<feature type="domain" description="Histidine kinase" evidence="12">
    <location>
        <begin position="590"/>
        <end position="811"/>
    </location>
</feature>
<dbReference type="SUPFAM" id="SSF52172">
    <property type="entry name" value="CheY-like"/>
    <property type="match status" value="1"/>
</dbReference>
<protein>
    <recommendedName>
        <fullName evidence="3">histidine kinase</fullName>
        <ecNumber evidence="3">2.7.13.3</ecNumber>
    </recommendedName>
</protein>
<sequence>MQQAPDARSNMHWKKYLSALVLTALGYFLLGLVGKSAAMPPEHVAIFWPAAGLALAAVLVYGSAGLIGVFIGSLAVTFYTTSVFIASPNDLVLPVVLGIGATLQAAVGCWLVCRTCGFPFAYHRASKVVTFLTFGALLSALVNATLSTLTIWFAGYLPTESLLVVWMNWWAGDAVGIIFLLPWLVVSFPRVMHAPAQKSRLVLLSLTGITAGIVVLSLLATQMEQNRQEQAFANNAERIASTLDGELGNIIDILHGLAGFVASHETLIPEEFEEYTATIMLRNPLLNGLSWNARVAGSDLREFEAFMQQRYRDSGYEPGFTVSQRNSAGQVEPVTLRDNHVVISYLAPFAINKDVLGLDVASQTSRKETLEAAWVAKNAIPTPPITLSHGGETQLGVLLFLPYSAGNYGTSGLLSDGYATAVIRLQELAEIALSGEMLSNTHLALIDPDAGTEPAVLYHTPMADDTLRSLVASRQSMLSDDAALFPMQARHVLRVGGRAWELIQVSDHEFLSQPWGVHLLLIAGLLFTGLLGWFIIILAGHTREVEYQVENRTRELTNANARLQESEKELQEARDIAVQSDQAKSDFLANMSHEIRTPMNAIIGLSSLGIQQHGNPDSYEKFYRINQSGEMLLGIINTILDFSKIEAGKLELESEVFSLPDILRRLDSMFRTQAQEKELSLVFKFAGKCDKYYVGDALRLTQVLVNLIGNAIKFTPQGEVEVTVGAQNLDENEARLTWSVKDTGIGMSENQLEHLFDAFSQADTSTSREYGGTGLGMTISQRLVEAMQGCFSVHSELGKGTVMSFTVPLQRASNAQKSAAKAQQHIDSLHPVGEKVQLAGRVLLVEDNPINQTVIEEQLRHLGVSVDVVENGQQAVEAVAAHDYVLVLMDVQMPVMDGYQATREIRRTGNTIPIIALTAAAMVEDKQKARAAGMDDHLGKPFREREMRHLLAKWGQRQHADRD</sequence>
<dbReference type="InterPro" id="IPR011006">
    <property type="entry name" value="CheY-like_superfamily"/>
</dbReference>
<reference evidence="16" key="1">
    <citation type="submission" date="2023-07" db="EMBL/GenBank/DDBJ databases">
        <title>Study on multiphase classification of strain Alteromonas salexigens isolated from the Yellow Sea.</title>
        <authorList>
            <person name="Sun L."/>
        </authorList>
    </citation>
    <scope>NUCLEOTIDE SEQUENCE [LARGE SCALE GENOMIC DNA]</scope>
    <source>
        <strain evidence="16">ASW11-19</strain>
    </source>
</reference>
<comment type="caution">
    <text evidence="15">The sequence shown here is derived from an EMBL/GenBank/DDBJ whole genome shotgun (WGS) entry which is preliminary data.</text>
</comment>
<evidence type="ECO:0000313" key="15">
    <source>
        <dbReference type="EMBL" id="MCU7553230.1"/>
    </source>
</evidence>
<dbReference type="Pfam" id="PF03924">
    <property type="entry name" value="CHASE"/>
    <property type="match status" value="1"/>
</dbReference>
<dbReference type="Pfam" id="PF05231">
    <property type="entry name" value="MASE1"/>
    <property type="match status" value="1"/>
</dbReference>
<keyword evidence="15" id="KW-0067">ATP-binding</keyword>
<dbReference type="PROSITE" id="PS50839">
    <property type="entry name" value="CHASE"/>
    <property type="match status" value="1"/>
</dbReference>
<dbReference type="PROSITE" id="PS50109">
    <property type="entry name" value="HIS_KIN"/>
    <property type="match status" value="1"/>
</dbReference>
<dbReference type="SMART" id="SM00388">
    <property type="entry name" value="HisKA"/>
    <property type="match status" value="1"/>
</dbReference>
<dbReference type="InterPro" id="IPR036097">
    <property type="entry name" value="HisK_dim/P_sf"/>
</dbReference>
<dbReference type="InterPro" id="IPR003594">
    <property type="entry name" value="HATPase_dom"/>
</dbReference>
<dbReference type="InterPro" id="IPR001789">
    <property type="entry name" value="Sig_transdc_resp-reg_receiver"/>
</dbReference>
<feature type="domain" description="Response regulatory" evidence="13">
    <location>
        <begin position="841"/>
        <end position="955"/>
    </location>
</feature>
<feature type="transmembrane region" description="Helical" evidence="11">
    <location>
        <begin position="169"/>
        <end position="189"/>
    </location>
</feature>
<dbReference type="Pfam" id="PF00512">
    <property type="entry name" value="HisKA"/>
    <property type="match status" value="1"/>
</dbReference>
<dbReference type="PANTHER" id="PTHR45339">
    <property type="entry name" value="HYBRID SIGNAL TRANSDUCTION HISTIDINE KINASE J"/>
    <property type="match status" value="1"/>
</dbReference>
<evidence type="ECO:0000256" key="6">
    <source>
        <dbReference type="ARBA" id="ARBA00022692"/>
    </source>
</evidence>
<evidence type="ECO:0000259" key="12">
    <source>
        <dbReference type="PROSITE" id="PS50109"/>
    </source>
</evidence>
<gene>
    <name evidence="15" type="ORF">OCL06_01305</name>
</gene>
<dbReference type="EC" id="2.7.13.3" evidence="3"/>
<dbReference type="SUPFAM" id="SSF55874">
    <property type="entry name" value="ATPase domain of HSP90 chaperone/DNA topoisomerase II/histidine kinase"/>
    <property type="match status" value="1"/>
</dbReference>
<feature type="domain" description="CHASE" evidence="14">
    <location>
        <begin position="263"/>
        <end position="503"/>
    </location>
</feature>
<feature type="modified residue" description="4-aspartylphosphate" evidence="9">
    <location>
        <position position="890"/>
    </location>
</feature>
<feature type="transmembrane region" description="Helical" evidence="11">
    <location>
        <begin position="515"/>
        <end position="539"/>
    </location>
</feature>
<dbReference type="SMART" id="SM00387">
    <property type="entry name" value="HATPase_c"/>
    <property type="match status" value="1"/>
</dbReference>
<dbReference type="CDD" id="cd00082">
    <property type="entry name" value="HisKA"/>
    <property type="match status" value="1"/>
</dbReference>
<keyword evidence="16" id="KW-1185">Reference proteome</keyword>
<feature type="transmembrane region" description="Helical" evidence="11">
    <location>
        <begin position="201"/>
        <end position="220"/>
    </location>
</feature>
<evidence type="ECO:0000259" key="14">
    <source>
        <dbReference type="PROSITE" id="PS50839"/>
    </source>
</evidence>
<evidence type="ECO:0000256" key="8">
    <source>
        <dbReference type="ARBA" id="ARBA00023136"/>
    </source>
</evidence>
<dbReference type="Gene3D" id="3.30.450.350">
    <property type="entry name" value="CHASE domain"/>
    <property type="match status" value="1"/>
</dbReference>
<dbReference type="CDD" id="cd17546">
    <property type="entry name" value="REC_hyHK_CKI1_RcsC-like"/>
    <property type="match status" value="1"/>
</dbReference>
<dbReference type="PRINTS" id="PR00344">
    <property type="entry name" value="BCTRLSENSOR"/>
</dbReference>
<dbReference type="InterPro" id="IPR003661">
    <property type="entry name" value="HisK_dim/P_dom"/>
</dbReference>
<feature type="coiled-coil region" evidence="10">
    <location>
        <begin position="549"/>
        <end position="583"/>
    </location>
</feature>
<dbReference type="Pfam" id="PF00072">
    <property type="entry name" value="Response_reg"/>
    <property type="match status" value="1"/>
</dbReference>
<dbReference type="Gene3D" id="1.10.287.130">
    <property type="match status" value="1"/>
</dbReference>
<evidence type="ECO:0000313" key="16">
    <source>
        <dbReference type="Proteomes" id="UP001209257"/>
    </source>
</evidence>
<name>A0ABT2VJN9_9ALTE</name>